<protein>
    <submittedName>
        <fullName evidence="1">Uncharacterized protein</fullName>
    </submittedName>
</protein>
<sequence>MKTASAASAFRVWVQGEEGAPHACIWRGEGGEEAARLAFGNRALIIRVEPV</sequence>
<dbReference type="Proteomes" id="UP001057427">
    <property type="component" value="Segment"/>
</dbReference>
<keyword evidence="2" id="KW-1185">Reference proteome</keyword>
<evidence type="ECO:0000313" key="2">
    <source>
        <dbReference type="Proteomes" id="UP001057427"/>
    </source>
</evidence>
<dbReference type="EMBL" id="ON529858">
    <property type="protein sequence ID" value="UTC29816.1"/>
    <property type="molecule type" value="Genomic_DNA"/>
</dbReference>
<evidence type="ECO:0000313" key="1">
    <source>
        <dbReference type="EMBL" id="UTC29816.1"/>
    </source>
</evidence>
<accession>A0A9E7N4M3</accession>
<reference evidence="1" key="1">
    <citation type="submission" date="2022-05" db="EMBL/GenBank/DDBJ databases">
        <authorList>
            <person name="Friedrich I."/>
            <person name="Poehlein A."/>
            <person name="Schneider D."/>
            <person name="Hertel R."/>
            <person name="Daniel R."/>
        </authorList>
    </citation>
    <scope>NUCLEOTIDE SEQUENCE</scope>
</reference>
<proteinExistence type="predicted"/>
<organism evidence="1 2">
    <name type="scientific">Brevundimonas phage vB_BgoS-Bajun</name>
    <dbReference type="NCBI Taxonomy" id="2948594"/>
    <lineage>
        <taxon>Viruses</taxon>
        <taxon>Duplodnaviria</taxon>
        <taxon>Heunggongvirae</taxon>
        <taxon>Uroviricota</taxon>
        <taxon>Caudoviricetes</taxon>
        <taxon>Dolichocephalovirinae</taxon>
    </lineage>
</organism>
<gene>
    <name evidence="1" type="ORF">BAJUN_01860</name>
</gene>
<name>A0A9E7N4M3_9CAUD</name>